<protein>
    <submittedName>
        <fullName evidence="2">Uncharacterized protein</fullName>
    </submittedName>
</protein>
<evidence type="ECO:0000313" key="2">
    <source>
        <dbReference type="EMBL" id="KKR85785.1"/>
    </source>
</evidence>
<evidence type="ECO:0000256" key="1">
    <source>
        <dbReference type="SAM" id="Phobius"/>
    </source>
</evidence>
<keyword evidence="1" id="KW-1133">Transmembrane helix</keyword>
<dbReference type="AlphaFoldDB" id="A0A0G0WMV4"/>
<sequence length="171" mass="19884">MKFDILQKLKEILTKIKSKLRSYFVSFAAIVIFFAIFSFGVNFFSYFDPLTFCYIGIENDFLGGNQKTVKKAIVQLKRADIQSYKTLCTYVDTIVEEHCRASDPRVSGKEIGTYEPGCYIRGSKIINLIPTKEDDQFVINQRSITIRKYANFSKNFWENRQDHTPGINLRF</sequence>
<dbReference type="EMBL" id="LCAG01000033">
    <property type="protein sequence ID" value="KKR85785.1"/>
    <property type="molecule type" value="Genomic_DNA"/>
</dbReference>
<organism evidence="2 3">
    <name type="scientific">Candidatus Curtissbacteria bacterium GW2011_GWA1_41_11</name>
    <dbReference type="NCBI Taxonomy" id="1618409"/>
    <lineage>
        <taxon>Bacteria</taxon>
        <taxon>Candidatus Curtissiibacteriota</taxon>
    </lineage>
</organism>
<keyword evidence="1" id="KW-0812">Transmembrane</keyword>
<proteinExistence type="predicted"/>
<dbReference type="Proteomes" id="UP000034854">
    <property type="component" value="Unassembled WGS sequence"/>
</dbReference>
<keyword evidence="1" id="KW-0472">Membrane</keyword>
<name>A0A0G0WMV4_9BACT</name>
<gene>
    <name evidence="2" type="ORF">UU34_C0033G0004</name>
</gene>
<feature type="transmembrane region" description="Helical" evidence="1">
    <location>
        <begin position="20"/>
        <end position="44"/>
    </location>
</feature>
<accession>A0A0G0WMV4</accession>
<comment type="caution">
    <text evidence="2">The sequence shown here is derived from an EMBL/GenBank/DDBJ whole genome shotgun (WGS) entry which is preliminary data.</text>
</comment>
<evidence type="ECO:0000313" key="3">
    <source>
        <dbReference type="Proteomes" id="UP000034854"/>
    </source>
</evidence>
<reference evidence="2 3" key="1">
    <citation type="journal article" date="2015" name="Nature">
        <title>rRNA introns, odd ribosomes, and small enigmatic genomes across a large radiation of phyla.</title>
        <authorList>
            <person name="Brown C.T."/>
            <person name="Hug L.A."/>
            <person name="Thomas B.C."/>
            <person name="Sharon I."/>
            <person name="Castelle C.J."/>
            <person name="Singh A."/>
            <person name="Wilkins M.J."/>
            <person name="Williams K.H."/>
            <person name="Banfield J.F."/>
        </authorList>
    </citation>
    <scope>NUCLEOTIDE SEQUENCE [LARGE SCALE GENOMIC DNA]</scope>
</reference>